<dbReference type="PANTHER" id="PTHR43490">
    <property type="entry name" value="(+)-NEOMENTHOL DEHYDROGENASE"/>
    <property type="match status" value="1"/>
</dbReference>
<dbReference type="InterPro" id="IPR020904">
    <property type="entry name" value="Sc_DH/Rdtase_CS"/>
</dbReference>
<evidence type="ECO:0000256" key="4">
    <source>
        <dbReference type="RuleBase" id="RU000363"/>
    </source>
</evidence>
<dbReference type="PANTHER" id="PTHR43490:SF99">
    <property type="entry name" value="SHORT-CHAIN DEHYDROGENASE_REDUCTASE"/>
    <property type="match status" value="1"/>
</dbReference>
<dbReference type="EMBL" id="JRKI01000034">
    <property type="protein sequence ID" value="KIZ15561.1"/>
    <property type="molecule type" value="Genomic_DNA"/>
</dbReference>
<protein>
    <submittedName>
        <fullName evidence="5">Short-chain dehydrogenase</fullName>
    </submittedName>
</protein>
<comment type="similarity">
    <text evidence="1 4">Belongs to the short-chain dehydrogenases/reductases (SDR) family.</text>
</comment>
<evidence type="ECO:0000256" key="1">
    <source>
        <dbReference type="ARBA" id="ARBA00006484"/>
    </source>
</evidence>
<accession>A0A0D7CHM8</accession>
<dbReference type="SUPFAM" id="SSF51735">
    <property type="entry name" value="NAD(P)-binding Rossmann-fold domains"/>
    <property type="match status" value="1"/>
</dbReference>
<dbReference type="PROSITE" id="PS00061">
    <property type="entry name" value="ADH_SHORT"/>
    <property type="match status" value="1"/>
</dbReference>
<evidence type="ECO:0000256" key="2">
    <source>
        <dbReference type="ARBA" id="ARBA00022857"/>
    </source>
</evidence>
<keyword evidence="3" id="KW-0560">Oxidoreductase</keyword>
<evidence type="ECO:0000256" key="3">
    <source>
        <dbReference type="ARBA" id="ARBA00023002"/>
    </source>
</evidence>
<dbReference type="GO" id="GO:0016616">
    <property type="term" value="F:oxidoreductase activity, acting on the CH-OH group of donors, NAD or NADP as acceptor"/>
    <property type="evidence" value="ECO:0007669"/>
    <property type="project" value="InterPro"/>
</dbReference>
<dbReference type="InterPro" id="IPR036291">
    <property type="entry name" value="NAD(P)-bd_dom_sf"/>
</dbReference>
<dbReference type="Gene3D" id="3.40.50.720">
    <property type="entry name" value="NAD(P)-binding Rossmann-like Domain"/>
    <property type="match status" value="1"/>
</dbReference>
<gene>
    <name evidence="5" type="ORF">SNA_28940</name>
</gene>
<organism evidence="5 6">
    <name type="scientific">Streptomyces natalensis ATCC 27448</name>
    <dbReference type="NCBI Taxonomy" id="1240678"/>
    <lineage>
        <taxon>Bacteria</taxon>
        <taxon>Bacillati</taxon>
        <taxon>Actinomycetota</taxon>
        <taxon>Actinomycetes</taxon>
        <taxon>Kitasatosporales</taxon>
        <taxon>Streptomycetaceae</taxon>
        <taxon>Streptomyces</taxon>
    </lineage>
</organism>
<dbReference type="InterPro" id="IPR002347">
    <property type="entry name" value="SDR_fam"/>
</dbReference>
<dbReference type="PRINTS" id="PR00080">
    <property type="entry name" value="SDRFAMILY"/>
</dbReference>
<evidence type="ECO:0000313" key="6">
    <source>
        <dbReference type="Proteomes" id="UP000032458"/>
    </source>
</evidence>
<sequence>MPPSLDPTATVSLVTGANRGIGREVCRQLAALGHTVLLTGRSFEPTEWAAEELTRETGREVRPLRLDVTDEGSVAAAVGQVAHLYGRLDVLVNNAGIAYDTWQRAVTADLAVVREAAETNLYGPWRMAIAFAPLLRASAHPRLVNVSSEAGSLASMGGGTPAYSASKAALNALTRMLADELRGDGVLVNAVCPGWVATDMGGPGGRPVEEGAASVVHAATLPDDGPTGGFFRDGSPLPW</sequence>
<keyword evidence="2" id="KW-0521">NADP</keyword>
<dbReference type="AlphaFoldDB" id="A0A0D7CHM8"/>
<evidence type="ECO:0000313" key="5">
    <source>
        <dbReference type="EMBL" id="KIZ15561.1"/>
    </source>
</evidence>
<dbReference type="RefSeq" id="WP_044367145.1">
    <property type="nucleotide sequence ID" value="NZ_JRKI01000034.1"/>
</dbReference>
<name>A0A0D7CHM8_9ACTN</name>
<proteinExistence type="inferred from homology"/>
<dbReference type="CDD" id="cd05324">
    <property type="entry name" value="carb_red_PTCR-like_SDR_c"/>
    <property type="match status" value="1"/>
</dbReference>
<dbReference type="Proteomes" id="UP000032458">
    <property type="component" value="Unassembled WGS sequence"/>
</dbReference>
<dbReference type="PRINTS" id="PR00081">
    <property type="entry name" value="GDHRDH"/>
</dbReference>
<keyword evidence="6" id="KW-1185">Reference proteome</keyword>
<comment type="caution">
    <text evidence="5">The sequence shown here is derived from an EMBL/GenBank/DDBJ whole genome shotgun (WGS) entry which is preliminary data.</text>
</comment>
<dbReference type="Pfam" id="PF00106">
    <property type="entry name" value="adh_short"/>
    <property type="match status" value="1"/>
</dbReference>
<dbReference type="InterPro" id="IPR045313">
    <property type="entry name" value="CBR1-like"/>
</dbReference>
<dbReference type="PATRIC" id="fig|1240678.4.peg.6181"/>
<reference evidence="5 6" key="1">
    <citation type="submission" date="2014-09" db="EMBL/GenBank/DDBJ databases">
        <title>Draft genome sequence of Streptomyces natalensis ATCC 27448, producer of the antifungal pimaricin.</title>
        <authorList>
            <person name="Mendes M.V."/>
            <person name="Beites T."/>
            <person name="Pires S."/>
            <person name="Santos C.L."/>
            <person name="Moradas-Ferreira P."/>
        </authorList>
    </citation>
    <scope>NUCLEOTIDE SEQUENCE [LARGE SCALE GENOMIC DNA]</scope>
    <source>
        <strain evidence="5 6">ATCC 27448</strain>
    </source>
</reference>